<name>A0A7M2X1N3_9BACT</name>
<dbReference type="KEGG" id="hbs:IPV69_09955"/>
<organism evidence="2 3">
    <name type="scientific">Humisphaera borealis</name>
    <dbReference type="NCBI Taxonomy" id="2807512"/>
    <lineage>
        <taxon>Bacteria</taxon>
        <taxon>Pseudomonadati</taxon>
        <taxon>Planctomycetota</taxon>
        <taxon>Phycisphaerae</taxon>
        <taxon>Tepidisphaerales</taxon>
        <taxon>Tepidisphaeraceae</taxon>
        <taxon>Humisphaera</taxon>
    </lineage>
</organism>
<dbReference type="Gene3D" id="2.130.10.130">
    <property type="entry name" value="Integrin alpha, N-terminal"/>
    <property type="match status" value="1"/>
</dbReference>
<dbReference type="PANTHER" id="PTHR46580:SF2">
    <property type="entry name" value="MAM DOMAIN-CONTAINING PROTEIN"/>
    <property type="match status" value="1"/>
</dbReference>
<dbReference type="RefSeq" id="WP_206294960.1">
    <property type="nucleotide sequence ID" value="NZ_CP063458.1"/>
</dbReference>
<evidence type="ECO:0000256" key="1">
    <source>
        <dbReference type="ARBA" id="ARBA00022729"/>
    </source>
</evidence>
<reference evidence="2 3" key="1">
    <citation type="submission" date="2020-10" db="EMBL/GenBank/DDBJ databases">
        <title>Wide distribution of Phycisphaera-like planctomycetes from WD2101 soil group in peatlands and genome analysis of the first cultivated representative.</title>
        <authorList>
            <person name="Dedysh S.N."/>
            <person name="Beletsky A.V."/>
            <person name="Ivanova A."/>
            <person name="Kulichevskaya I.S."/>
            <person name="Suzina N.E."/>
            <person name="Philippov D.A."/>
            <person name="Rakitin A.L."/>
            <person name="Mardanov A.V."/>
            <person name="Ravin N.V."/>
        </authorList>
    </citation>
    <scope>NUCLEOTIDE SEQUENCE [LARGE SCALE GENOMIC DNA]</scope>
    <source>
        <strain evidence="2 3">M1803</strain>
    </source>
</reference>
<keyword evidence="3" id="KW-1185">Reference proteome</keyword>
<accession>A0A7M2X1N3</accession>
<proteinExistence type="predicted"/>
<dbReference type="EMBL" id="CP063458">
    <property type="protein sequence ID" value="QOV91658.1"/>
    <property type="molecule type" value="Genomic_DNA"/>
</dbReference>
<dbReference type="Pfam" id="PF13517">
    <property type="entry name" value="FG-GAP_3"/>
    <property type="match status" value="3"/>
</dbReference>
<protein>
    <submittedName>
        <fullName evidence="2">VCBS repeat-containing protein</fullName>
    </submittedName>
</protein>
<dbReference type="InterPro" id="IPR013517">
    <property type="entry name" value="FG-GAP"/>
</dbReference>
<dbReference type="PANTHER" id="PTHR46580">
    <property type="entry name" value="SENSOR KINASE-RELATED"/>
    <property type="match status" value="1"/>
</dbReference>
<dbReference type="AlphaFoldDB" id="A0A7M2X1N3"/>
<dbReference type="InterPro" id="IPR028994">
    <property type="entry name" value="Integrin_alpha_N"/>
</dbReference>
<dbReference type="Proteomes" id="UP000593765">
    <property type="component" value="Chromosome"/>
</dbReference>
<evidence type="ECO:0000313" key="2">
    <source>
        <dbReference type="EMBL" id="QOV91658.1"/>
    </source>
</evidence>
<gene>
    <name evidence="2" type="ORF">IPV69_09955</name>
</gene>
<evidence type="ECO:0000313" key="3">
    <source>
        <dbReference type="Proteomes" id="UP000593765"/>
    </source>
</evidence>
<keyword evidence="1" id="KW-0732">Signal</keyword>
<dbReference type="SUPFAM" id="SSF69318">
    <property type="entry name" value="Integrin alpha N-terminal domain"/>
    <property type="match status" value="2"/>
</dbReference>
<sequence>MRSIWEWISVARCASTLLILALLVIAFPAHAYVEVPFTLGRVVNESTVIVLLRVEKVDREKNLIVYRKVRDIKGTQPGDVVKHNIGKAGFHPREWQGVMAWAEVGQMALFFHNGSAGECCIENYWYQIYPGDWWAMSHAEPYLLRTFAGKPEKLATIVEQMLKGQEVTVPCMVDGDKNAVQLRTAKVQRLKASLKIMEYDAKRDFAGWGVQDLVAVQGMAGFTHYGALSRVDPGGSGIAPADVDGDGKVDFCLYGEAKVSVLRNAGSAFDEVPIPLAEGARSAAWGDVDGDGKLDLLLACPTGPKLLLNEGDNKFKDISATLPAQPYWNLTSAVFIDHNGDKRPDILLADGFAGLKLWRNLGTQAPPKPPTVQMSGWKIIGPFDNADNRGVDTAYPPEKELKLDGKYKGKGDVEAAWKDFEFPEGTVTSVKVFRDDLHPFMVVYLHRTITASGDGEMNISLGGGGPIKAWINGQLVLENKEQRQPAPDQVQARVPLKQGKNDLLIKYCYVQSGRSAYFKPTLPEAPMVKFFGDVSDAVGLGPAGLASQFKASHLLIADVNADGRQDVLVGGGRGVMLLATPTGFTQVAASGIEYTPAGVTPAFGDFNGDGKLDLVIPQKTGVKLLAGDGAGKFADVTANTGAPATLSGNFTSVAFGDVNSRGKQDLVLGCLRGPNRLLRNKGDGTFTDATDDVGLGQRIFNTRGVSLVDLNRDGVLDMIFSNEGQESNLLLSNPTPMATR</sequence>